<evidence type="ECO:0000256" key="1">
    <source>
        <dbReference type="SAM" id="MobiDB-lite"/>
    </source>
</evidence>
<feature type="transmembrane region" description="Helical" evidence="2">
    <location>
        <begin position="44"/>
        <end position="61"/>
    </location>
</feature>
<dbReference type="RefSeq" id="WP_388623066.1">
    <property type="nucleotide sequence ID" value="NZ_JBIAUT010000001.1"/>
</dbReference>
<feature type="transmembrane region" description="Helical" evidence="2">
    <location>
        <begin position="94"/>
        <end position="116"/>
    </location>
</feature>
<protein>
    <recommendedName>
        <fullName evidence="5">Integral membrane protein</fullName>
    </recommendedName>
</protein>
<dbReference type="EMBL" id="JBIAUT010000001">
    <property type="protein sequence ID" value="MFF4214878.1"/>
    <property type="molecule type" value="Genomic_DNA"/>
</dbReference>
<evidence type="ECO:0000256" key="2">
    <source>
        <dbReference type="SAM" id="Phobius"/>
    </source>
</evidence>
<comment type="caution">
    <text evidence="3">The sequence shown here is derived from an EMBL/GenBank/DDBJ whole genome shotgun (WGS) entry which is preliminary data.</text>
</comment>
<feature type="region of interest" description="Disordered" evidence="1">
    <location>
        <begin position="1"/>
        <end position="34"/>
    </location>
</feature>
<accession>A0ABW6TQJ1</accession>
<feature type="transmembrane region" description="Helical" evidence="2">
    <location>
        <begin position="203"/>
        <end position="223"/>
    </location>
</feature>
<organism evidence="3 4">
    <name type="scientific">Streptomyces nondiastaticus</name>
    <dbReference type="NCBI Taxonomy" id="3154512"/>
    <lineage>
        <taxon>Bacteria</taxon>
        <taxon>Bacillati</taxon>
        <taxon>Actinomycetota</taxon>
        <taxon>Actinomycetes</taxon>
        <taxon>Kitasatosporales</taxon>
        <taxon>Streptomycetaceae</taxon>
        <taxon>Streptomyces</taxon>
    </lineage>
</organism>
<evidence type="ECO:0000313" key="3">
    <source>
        <dbReference type="EMBL" id="MFF4214878.1"/>
    </source>
</evidence>
<keyword evidence="2" id="KW-1133">Transmembrane helix</keyword>
<proteinExistence type="predicted"/>
<sequence length="229" mass="23866">MSETSGRQGQETMGGREATTVVPDGTVKGPAYRPPAPVSGARKALGSLLWAVGLTALLLFGAGLAQWVLLLGVVVMMAGVAVTACLIGGVWHRAGAATLASVGGFALMLFAGPAMYEVYMKTVGEPVPAVVTEVTDRHARKGASMFCTVEETGGGHEKHSVSEQQNCFGQAREGDRVEIRKDPLGLLDPRLPDGPDQQDSTRIAVYATAGLGLLTAATIFYGGQRRRAG</sequence>
<gene>
    <name evidence="3" type="ORF">ACFYZM_01160</name>
</gene>
<reference evidence="3 4" key="1">
    <citation type="submission" date="2024-10" db="EMBL/GenBank/DDBJ databases">
        <title>The Natural Products Discovery Center: Release of the First 8490 Sequenced Strains for Exploring Actinobacteria Biosynthetic Diversity.</title>
        <authorList>
            <person name="Kalkreuter E."/>
            <person name="Kautsar S.A."/>
            <person name="Yang D."/>
            <person name="Bader C.D."/>
            <person name="Teijaro C.N."/>
            <person name="Fluegel L."/>
            <person name="Davis C.M."/>
            <person name="Simpson J.R."/>
            <person name="Lauterbach L."/>
            <person name="Steele A.D."/>
            <person name="Gui C."/>
            <person name="Meng S."/>
            <person name="Li G."/>
            <person name="Viehrig K."/>
            <person name="Ye F."/>
            <person name="Su P."/>
            <person name="Kiefer A.F."/>
            <person name="Nichols A."/>
            <person name="Cepeda A.J."/>
            <person name="Yan W."/>
            <person name="Fan B."/>
            <person name="Jiang Y."/>
            <person name="Adhikari A."/>
            <person name="Zheng C.-J."/>
            <person name="Schuster L."/>
            <person name="Cowan T.M."/>
            <person name="Smanski M.J."/>
            <person name="Chevrette M.G."/>
            <person name="De Carvalho L.P.S."/>
            <person name="Shen B."/>
        </authorList>
    </citation>
    <scope>NUCLEOTIDE SEQUENCE [LARGE SCALE GENOMIC DNA]</scope>
    <source>
        <strain evidence="3 4">NPDC001650</strain>
    </source>
</reference>
<keyword evidence="2" id="KW-0812">Transmembrane</keyword>
<keyword evidence="4" id="KW-1185">Reference proteome</keyword>
<name>A0ABW6TQJ1_9ACTN</name>
<feature type="compositionally biased region" description="Polar residues" evidence="1">
    <location>
        <begin position="1"/>
        <end position="11"/>
    </location>
</feature>
<dbReference type="Proteomes" id="UP001602123">
    <property type="component" value="Unassembled WGS sequence"/>
</dbReference>
<feature type="transmembrane region" description="Helical" evidence="2">
    <location>
        <begin position="67"/>
        <end position="87"/>
    </location>
</feature>
<evidence type="ECO:0008006" key="5">
    <source>
        <dbReference type="Google" id="ProtNLM"/>
    </source>
</evidence>
<keyword evidence="2" id="KW-0472">Membrane</keyword>
<evidence type="ECO:0000313" key="4">
    <source>
        <dbReference type="Proteomes" id="UP001602123"/>
    </source>
</evidence>